<gene>
    <name evidence="1" type="ORF">HYC85_030266</name>
</gene>
<protein>
    <submittedName>
        <fullName evidence="1">Uncharacterized protein</fullName>
    </submittedName>
</protein>
<dbReference type="Proteomes" id="UP000593564">
    <property type="component" value="Unassembled WGS sequence"/>
</dbReference>
<name>A0A7J7G121_CAMSI</name>
<reference evidence="2" key="1">
    <citation type="journal article" date="2020" name="Nat. Commun.">
        <title>Genome assembly of wild tea tree DASZ reveals pedigree and selection history of tea varieties.</title>
        <authorList>
            <person name="Zhang W."/>
            <person name="Zhang Y."/>
            <person name="Qiu H."/>
            <person name="Guo Y."/>
            <person name="Wan H."/>
            <person name="Zhang X."/>
            <person name="Scossa F."/>
            <person name="Alseekh S."/>
            <person name="Zhang Q."/>
            <person name="Wang P."/>
            <person name="Xu L."/>
            <person name="Schmidt M.H."/>
            <person name="Jia X."/>
            <person name="Li D."/>
            <person name="Zhu A."/>
            <person name="Guo F."/>
            <person name="Chen W."/>
            <person name="Ni D."/>
            <person name="Usadel B."/>
            <person name="Fernie A.R."/>
            <person name="Wen W."/>
        </authorList>
    </citation>
    <scope>NUCLEOTIDE SEQUENCE [LARGE SCALE GENOMIC DNA]</scope>
    <source>
        <strain evidence="2">cv. G240</strain>
    </source>
</reference>
<dbReference type="AlphaFoldDB" id="A0A7J7G121"/>
<sequence>MIFSRTVKTPKTSTGMAALLCKKKGQKMAKEGSGIYKAQKEKYSSTELMRDQKYAYLQNCKNPKTVYKHARNAMQDRGQKWL</sequence>
<accession>A0A7J7G121</accession>
<evidence type="ECO:0000313" key="1">
    <source>
        <dbReference type="EMBL" id="KAF5934095.1"/>
    </source>
</evidence>
<evidence type="ECO:0000313" key="2">
    <source>
        <dbReference type="Proteomes" id="UP000593564"/>
    </source>
</evidence>
<dbReference type="EMBL" id="JACBKZ010000014">
    <property type="protein sequence ID" value="KAF5934095.1"/>
    <property type="molecule type" value="Genomic_DNA"/>
</dbReference>
<keyword evidence="2" id="KW-1185">Reference proteome</keyword>
<proteinExistence type="predicted"/>
<organism evidence="1 2">
    <name type="scientific">Camellia sinensis</name>
    <name type="common">Tea plant</name>
    <name type="synonym">Thea sinensis</name>
    <dbReference type="NCBI Taxonomy" id="4442"/>
    <lineage>
        <taxon>Eukaryota</taxon>
        <taxon>Viridiplantae</taxon>
        <taxon>Streptophyta</taxon>
        <taxon>Embryophyta</taxon>
        <taxon>Tracheophyta</taxon>
        <taxon>Spermatophyta</taxon>
        <taxon>Magnoliopsida</taxon>
        <taxon>eudicotyledons</taxon>
        <taxon>Gunneridae</taxon>
        <taxon>Pentapetalae</taxon>
        <taxon>asterids</taxon>
        <taxon>Ericales</taxon>
        <taxon>Theaceae</taxon>
        <taxon>Camellia</taxon>
    </lineage>
</organism>
<reference evidence="1 2" key="2">
    <citation type="submission" date="2020-07" db="EMBL/GenBank/DDBJ databases">
        <title>Genome assembly of wild tea tree DASZ reveals pedigree and selection history of tea varieties.</title>
        <authorList>
            <person name="Zhang W."/>
        </authorList>
    </citation>
    <scope>NUCLEOTIDE SEQUENCE [LARGE SCALE GENOMIC DNA]</scope>
    <source>
        <strain evidence="2">cv. G240</strain>
        <tissue evidence="1">Leaf</tissue>
    </source>
</reference>
<comment type="caution">
    <text evidence="1">The sequence shown here is derived from an EMBL/GenBank/DDBJ whole genome shotgun (WGS) entry which is preliminary data.</text>
</comment>